<accession>A0ABP0BGG0</accession>
<feature type="compositionally biased region" description="Low complexity" evidence="1">
    <location>
        <begin position="320"/>
        <end position="342"/>
    </location>
</feature>
<feature type="compositionally biased region" description="Polar residues" evidence="1">
    <location>
        <begin position="268"/>
        <end position="283"/>
    </location>
</feature>
<name>A0ABP0BGG0_9PEZI</name>
<sequence>MSQNGTGRAGVVKPPSNGNGMDQLASAILDDLLYNVIHDLIMKTHRDEKQARAATAAIRVETLAAEAAQDLAGATGESKPEGLHETDAALYQSGEVTLKKNPLKTTPDILCPRCHLPRLLHPTDGRGAHKPDPNVAYCKKHPYIDKPGCDIYGQMWVAPGPGRGKKKKDFDKKVSAAIHAATTGIEGTDEKGSANGTTEQRPPNVLSFPSATCSKCKRCILVSRLNNHMGSCIGNSGRNASRAAAAKISGSGSGNGNGRDSAMADHTPPSSQKGTPLPSSQGSPRKRDADDFDDDGYDESDVTGASGSQSTAKPKKKLKSSASASASQTGGSDTGTPSSSQGLSVALNKKLTLKMKNASAAGSGSGSPAAAGNMKKQKAKPSSALSFERKINDNYDDDDDDDDDDYNDDNDDRGNNDGDYVDEDSPYKQRRAGGGGRMGDDDGHDGDGGGVRNSINFKSSSSNGGGARNGTSSASLGADGKLKKPKKLLGALSAAASPPKKTTKVPLPSIPGKKVKLVNSNSVNSLSNKATPLSPPASKNGGGGGGRVRAGSESSGTMSSPRG</sequence>
<feature type="compositionally biased region" description="Low complexity" evidence="1">
    <location>
        <begin position="488"/>
        <end position="500"/>
    </location>
</feature>
<feature type="compositionally biased region" description="Low complexity" evidence="1">
    <location>
        <begin position="358"/>
        <end position="372"/>
    </location>
</feature>
<feature type="compositionally biased region" description="Acidic residues" evidence="1">
    <location>
        <begin position="394"/>
        <end position="411"/>
    </location>
</feature>
<feature type="compositionally biased region" description="Basic and acidic residues" evidence="1">
    <location>
        <begin position="438"/>
        <end position="447"/>
    </location>
</feature>
<organism evidence="2 3">
    <name type="scientific">Sporothrix curviconia</name>
    <dbReference type="NCBI Taxonomy" id="1260050"/>
    <lineage>
        <taxon>Eukaryota</taxon>
        <taxon>Fungi</taxon>
        <taxon>Dikarya</taxon>
        <taxon>Ascomycota</taxon>
        <taxon>Pezizomycotina</taxon>
        <taxon>Sordariomycetes</taxon>
        <taxon>Sordariomycetidae</taxon>
        <taxon>Ophiostomatales</taxon>
        <taxon>Ophiostomataceae</taxon>
        <taxon>Sporothrix</taxon>
    </lineage>
</organism>
<evidence type="ECO:0000256" key="1">
    <source>
        <dbReference type="SAM" id="MobiDB-lite"/>
    </source>
</evidence>
<comment type="caution">
    <text evidence="2">The sequence shown here is derived from an EMBL/GenBank/DDBJ whole genome shotgun (WGS) entry which is preliminary data.</text>
</comment>
<protein>
    <recommendedName>
        <fullName evidence="4">Transcriptional activator</fullName>
    </recommendedName>
</protein>
<dbReference type="EMBL" id="CAWUHB010000015">
    <property type="protein sequence ID" value="CAK7218580.1"/>
    <property type="molecule type" value="Genomic_DNA"/>
</dbReference>
<keyword evidence="3" id="KW-1185">Reference proteome</keyword>
<evidence type="ECO:0000313" key="2">
    <source>
        <dbReference type="EMBL" id="CAK7218580.1"/>
    </source>
</evidence>
<feature type="compositionally biased region" description="Polar residues" evidence="1">
    <location>
        <begin position="194"/>
        <end position="207"/>
    </location>
</feature>
<dbReference type="Proteomes" id="UP001642405">
    <property type="component" value="Unassembled WGS sequence"/>
</dbReference>
<feature type="compositionally biased region" description="Low complexity" evidence="1">
    <location>
        <begin position="517"/>
        <end position="529"/>
    </location>
</feature>
<feature type="region of interest" description="Disordered" evidence="1">
    <location>
        <begin position="244"/>
        <end position="563"/>
    </location>
</feature>
<proteinExistence type="predicted"/>
<evidence type="ECO:0008006" key="4">
    <source>
        <dbReference type="Google" id="ProtNLM"/>
    </source>
</evidence>
<feature type="compositionally biased region" description="Low complexity" evidence="1">
    <location>
        <begin position="469"/>
        <end position="479"/>
    </location>
</feature>
<feature type="compositionally biased region" description="Acidic residues" evidence="1">
    <location>
        <begin position="290"/>
        <end position="301"/>
    </location>
</feature>
<reference evidence="2 3" key="1">
    <citation type="submission" date="2024-01" db="EMBL/GenBank/DDBJ databases">
        <authorList>
            <person name="Allen C."/>
            <person name="Tagirdzhanova G."/>
        </authorList>
    </citation>
    <scope>NUCLEOTIDE SEQUENCE [LARGE SCALE GENOMIC DNA]</scope>
</reference>
<feature type="region of interest" description="Disordered" evidence="1">
    <location>
        <begin position="181"/>
        <end position="207"/>
    </location>
</feature>
<evidence type="ECO:0000313" key="3">
    <source>
        <dbReference type="Proteomes" id="UP001642405"/>
    </source>
</evidence>
<gene>
    <name evidence="2" type="ORF">SCUCBS95973_003536</name>
</gene>